<proteinExistence type="predicted"/>
<sequence>MGSGTHHIHIHLQNLKTRIDLSSWFRTELKSEKFREKINSLTRRKRPKEVRKLEKFVPSISSGTWIKEEMKITRKAKGEVFYYRLNLNEEEEEERNI</sequence>
<evidence type="ECO:0000313" key="1">
    <source>
        <dbReference type="EMBL" id="KAK7328273.1"/>
    </source>
</evidence>
<gene>
    <name evidence="1" type="ORF">VNO77_22376</name>
</gene>
<protein>
    <submittedName>
        <fullName evidence="1">Uncharacterized protein</fullName>
    </submittedName>
</protein>
<keyword evidence="2" id="KW-1185">Reference proteome</keyword>
<dbReference type="Proteomes" id="UP001367508">
    <property type="component" value="Unassembled WGS sequence"/>
</dbReference>
<name>A0AAN9L5Q8_CANGL</name>
<dbReference type="AlphaFoldDB" id="A0AAN9L5Q8"/>
<organism evidence="1 2">
    <name type="scientific">Canavalia gladiata</name>
    <name type="common">Sword bean</name>
    <name type="synonym">Dolichos gladiatus</name>
    <dbReference type="NCBI Taxonomy" id="3824"/>
    <lineage>
        <taxon>Eukaryota</taxon>
        <taxon>Viridiplantae</taxon>
        <taxon>Streptophyta</taxon>
        <taxon>Embryophyta</taxon>
        <taxon>Tracheophyta</taxon>
        <taxon>Spermatophyta</taxon>
        <taxon>Magnoliopsida</taxon>
        <taxon>eudicotyledons</taxon>
        <taxon>Gunneridae</taxon>
        <taxon>Pentapetalae</taxon>
        <taxon>rosids</taxon>
        <taxon>fabids</taxon>
        <taxon>Fabales</taxon>
        <taxon>Fabaceae</taxon>
        <taxon>Papilionoideae</taxon>
        <taxon>50 kb inversion clade</taxon>
        <taxon>NPAAA clade</taxon>
        <taxon>indigoferoid/millettioid clade</taxon>
        <taxon>Phaseoleae</taxon>
        <taxon>Canavalia</taxon>
    </lineage>
</organism>
<dbReference type="EMBL" id="JAYMYQ010000005">
    <property type="protein sequence ID" value="KAK7328273.1"/>
    <property type="molecule type" value="Genomic_DNA"/>
</dbReference>
<reference evidence="1 2" key="1">
    <citation type="submission" date="2024-01" db="EMBL/GenBank/DDBJ databases">
        <title>The genomes of 5 underutilized Papilionoideae crops provide insights into root nodulation and disease resistanc.</title>
        <authorList>
            <person name="Jiang F."/>
        </authorList>
    </citation>
    <scope>NUCLEOTIDE SEQUENCE [LARGE SCALE GENOMIC DNA]</scope>
    <source>
        <strain evidence="1">LVBAO_FW01</strain>
        <tissue evidence="1">Leaves</tissue>
    </source>
</reference>
<accession>A0AAN9L5Q8</accession>
<comment type="caution">
    <text evidence="1">The sequence shown here is derived from an EMBL/GenBank/DDBJ whole genome shotgun (WGS) entry which is preliminary data.</text>
</comment>
<evidence type="ECO:0000313" key="2">
    <source>
        <dbReference type="Proteomes" id="UP001367508"/>
    </source>
</evidence>